<name>A0A6N8DLN6_RHOAC</name>
<evidence type="ECO:0000313" key="1">
    <source>
        <dbReference type="EMBL" id="MTV30091.1"/>
    </source>
</evidence>
<accession>A0A6N8DLN6</accession>
<gene>
    <name evidence="1" type="ORF">GJ654_03675</name>
</gene>
<evidence type="ECO:0000313" key="2">
    <source>
        <dbReference type="Proteomes" id="UP000439113"/>
    </source>
</evidence>
<keyword evidence="1" id="KW-0808">Transferase</keyword>
<organism evidence="1 2">
    <name type="scientific">Rhodoblastus acidophilus</name>
    <name type="common">Rhodopseudomonas acidophila</name>
    <dbReference type="NCBI Taxonomy" id="1074"/>
    <lineage>
        <taxon>Bacteria</taxon>
        <taxon>Pseudomonadati</taxon>
        <taxon>Pseudomonadota</taxon>
        <taxon>Alphaproteobacteria</taxon>
        <taxon>Hyphomicrobiales</taxon>
        <taxon>Rhodoblastaceae</taxon>
        <taxon>Rhodoblastus</taxon>
    </lineage>
</organism>
<dbReference type="OrthoDB" id="5147801at2"/>
<dbReference type="GO" id="GO:0016740">
    <property type="term" value="F:transferase activity"/>
    <property type="evidence" value="ECO:0007669"/>
    <property type="project" value="UniProtKB-KW"/>
</dbReference>
<dbReference type="SUPFAM" id="SSF53756">
    <property type="entry name" value="UDP-Glycosyltransferase/glycogen phosphorylase"/>
    <property type="match status" value="1"/>
</dbReference>
<protein>
    <submittedName>
        <fullName evidence="1">Glycosyl transferase</fullName>
    </submittedName>
</protein>
<comment type="caution">
    <text evidence="1">The sequence shown here is derived from an EMBL/GenBank/DDBJ whole genome shotgun (WGS) entry which is preliminary data.</text>
</comment>
<sequence length="386" mass="41357">MTPWGEEHIADHQCLFGRTILQLIPALDPGPDAFACIETAAALDEVGARALVAGGEGPLVSELQARGGVFLPFDLAARNPLTASMNRSRLAILAEREGVELIHLRGEAGFAAALHAAHRLRIPLVAEDFGSAALDADTIIVHSRQALEAAEAEWPHLAQRFVRGLRGVDLRAGLSQPIDPARVKKLRDGWGVRPHERLVVGLDLPPDRQKFFLLAAAQLAKRNFFENEAQEVRFVWRDAEGADLTSGPFEAEARQLGLDRHVLRVAGGDPAAACLASALVATPAADARLSVEAQALGAPTAVLQSAADQYVETVLAPPQVDSAKRTGWIVAPDQPSAFARAAEEALRLGASAREKLALRGAEHARAFSAERMSALTLSTYARHFRV</sequence>
<proteinExistence type="predicted"/>
<dbReference type="EMBL" id="WNKS01000002">
    <property type="protein sequence ID" value="MTV30091.1"/>
    <property type="molecule type" value="Genomic_DNA"/>
</dbReference>
<dbReference type="RefSeq" id="WP_155444748.1">
    <property type="nucleotide sequence ID" value="NZ_JAOQNR010000002.1"/>
</dbReference>
<dbReference type="Gene3D" id="3.40.50.2000">
    <property type="entry name" value="Glycogen Phosphorylase B"/>
    <property type="match status" value="2"/>
</dbReference>
<dbReference type="AlphaFoldDB" id="A0A6N8DLN6"/>
<reference evidence="1 2" key="1">
    <citation type="submission" date="2019-11" db="EMBL/GenBank/DDBJ databases">
        <title>Whole-genome sequence of a Rhodoblastus acidophilus DSM 142.</title>
        <authorList>
            <person name="Kyndt J.A."/>
            <person name="Meyer T.E."/>
        </authorList>
    </citation>
    <scope>NUCLEOTIDE SEQUENCE [LARGE SCALE GENOMIC DNA]</scope>
    <source>
        <strain evidence="1 2">DSM 142</strain>
    </source>
</reference>
<dbReference type="Proteomes" id="UP000439113">
    <property type="component" value="Unassembled WGS sequence"/>
</dbReference>